<evidence type="ECO:0000256" key="6">
    <source>
        <dbReference type="ARBA" id="ARBA00023211"/>
    </source>
</evidence>
<keyword evidence="6 10" id="KW-0464">Manganese</keyword>
<reference evidence="14 15" key="1">
    <citation type="submission" date="2016-09" db="EMBL/GenBank/DDBJ databases">
        <title>Photobacterium proteolyticum sp. nov. a protease producing bacterium isolated from ocean sediments of Laizhou Bay.</title>
        <authorList>
            <person name="Li Y."/>
        </authorList>
    </citation>
    <scope>NUCLEOTIDE SEQUENCE [LARGE SCALE GENOMIC DNA]</scope>
    <source>
        <strain evidence="14 15">13-12</strain>
    </source>
</reference>
<comment type="similarity">
    <text evidence="2 12">Belongs to the glycosyl hydrolase 4 family.</text>
</comment>
<name>A0A1Q9GFW0_9GAMM</name>
<keyword evidence="7" id="KW-0119">Carbohydrate metabolism</keyword>
<keyword evidence="4 12" id="KW-0378">Hydrolase</keyword>
<feature type="binding site" evidence="10">
    <location>
        <position position="168"/>
    </location>
    <ligand>
        <name>Mn(2+)</name>
        <dbReference type="ChEBI" id="CHEBI:29035"/>
    </ligand>
</feature>
<proteinExistence type="inferred from homology"/>
<evidence type="ECO:0000313" key="14">
    <source>
        <dbReference type="EMBL" id="OLQ73322.1"/>
    </source>
</evidence>
<keyword evidence="15" id="KW-1185">Reference proteome</keyword>
<dbReference type="CDD" id="cd05297">
    <property type="entry name" value="GH4_alpha_glucosidase_galactosidase"/>
    <property type="match status" value="1"/>
</dbReference>
<keyword evidence="10" id="KW-0533">Nickel</keyword>
<dbReference type="SUPFAM" id="SSF51735">
    <property type="entry name" value="NAD(P)-binding Rossmann-fold domains"/>
    <property type="match status" value="1"/>
</dbReference>
<dbReference type="RefSeq" id="WP_075766417.1">
    <property type="nucleotide sequence ID" value="NZ_MJIL01000087.1"/>
</dbReference>
<feature type="site" description="Increases basicity of active site Tyr" evidence="11">
    <location>
        <position position="109"/>
    </location>
</feature>
<keyword evidence="5 12" id="KW-0520">NAD</keyword>
<feature type="binding site" evidence="9">
    <location>
        <position position="147"/>
    </location>
    <ligand>
        <name>substrate</name>
    </ligand>
</feature>
<evidence type="ECO:0000256" key="7">
    <source>
        <dbReference type="ARBA" id="ARBA00023277"/>
    </source>
</evidence>
<dbReference type="AlphaFoldDB" id="A0A1Q9GFW0"/>
<organism evidence="14 15">
    <name type="scientific">Photobacterium proteolyticum</name>
    <dbReference type="NCBI Taxonomy" id="1903952"/>
    <lineage>
        <taxon>Bacteria</taxon>
        <taxon>Pseudomonadati</taxon>
        <taxon>Pseudomonadota</taxon>
        <taxon>Gammaproteobacteria</taxon>
        <taxon>Vibrionales</taxon>
        <taxon>Vibrionaceae</taxon>
        <taxon>Photobacterium</taxon>
    </lineage>
</organism>
<dbReference type="GO" id="GO:0004553">
    <property type="term" value="F:hydrolase activity, hydrolyzing O-glycosyl compounds"/>
    <property type="evidence" value="ECO:0007669"/>
    <property type="project" value="InterPro"/>
</dbReference>
<dbReference type="STRING" id="1903952.BIT28_21565"/>
<evidence type="ECO:0000256" key="8">
    <source>
        <dbReference type="ARBA" id="ARBA00023295"/>
    </source>
</evidence>
<dbReference type="Pfam" id="PF11975">
    <property type="entry name" value="Glyco_hydro_4C"/>
    <property type="match status" value="1"/>
</dbReference>
<dbReference type="PANTHER" id="PTHR32092">
    <property type="entry name" value="6-PHOSPHO-BETA-GLUCOSIDASE-RELATED"/>
    <property type="match status" value="1"/>
</dbReference>
<sequence length="455" mass="51055">MTQITIIGAGSVMFTRQITSALFSYPALNGIDLVLMDIDPEVLKRSYQLIEKMAEQANIRVRLSMTTNRRQALSGADFVINAIQVGGLEPWRLDMQIPAKYGVIQEVGDTMGPGGIFRALRHIPPMLAILRDMEEVCPEALFINYANPLAPLTWAAKDYSTIQSIGLCYGVLYTTVQLAGYLGEGDWVDHPSTPERWQRLMYQDVPSHIDYEFAGINHMTWITKMAANGKDLLPQIREMVNDSKVYAADGVRCEVLKFFGLWCTENHWHCSDYLPYFRKNEEMINHFLPQRWDLLALEEKVHAAGEAEIDAQLAGIQKFVIEPNMLNAPKLINSAVSGERTRINGNVPNRQSAGLLIDNLPENCVVEVPIWVDSKGLHPQQMGRLPMQCASLIKTNTAVQELIVEAALTNDLDAARYALALDPVTATVCTLEQIDAMFKEMFAAQRQWLPQFANV</sequence>
<dbReference type="InterPro" id="IPR015955">
    <property type="entry name" value="Lactate_DH/Glyco_Ohase_4_C"/>
</dbReference>
<comment type="cofactor">
    <cofactor evidence="12">
        <name>NAD(+)</name>
        <dbReference type="ChEBI" id="CHEBI:57540"/>
    </cofactor>
    <text evidence="12">Binds 1 NAD(+) per subunit.</text>
</comment>
<accession>A0A1Q9GFW0</accession>
<evidence type="ECO:0000256" key="11">
    <source>
        <dbReference type="PIRSR" id="PIRSR601088-4"/>
    </source>
</evidence>
<dbReference type="InterPro" id="IPR036291">
    <property type="entry name" value="NAD(P)-bd_dom_sf"/>
</dbReference>
<comment type="cofactor">
    <cofactor evidence="1">
        <name>Mn(2+)</name>
        <dbReference type="ChEBI" id="CHEBI:29035"/>
    </cofactor>
</comment>
<keyword evidence="10" id="KW-0170">Cobalt</keyword>
<dbReference type="GO" id="GO:0005975">
    <property type="term" value="P:carbohydrate metabolic process"/>
    <property type="evidence" value="ECO:0007669"/>
    <property type="project" value="InterPro"/>
</dbReference>
<feature type="domain" description="Glycosyl hydrolase family 4 C-terminal" evidence="13">
    <location>
        <begin position="213"/>
        <end position="425"/>
    </location>
</feature>
<gene>
    <name evidence="14" type="ORF">BIT28_21565</name>
</gene>
<dbReference type="SUPFAM" id="SSF56327">
    <property type="entry name" value="LDH C-terminal domain-like"/>
    <property type="match status" value="1"/>
</dbReference>
<evidence type="ECO:0000256" key="10">
    <source>
        <dbReference type="PIRSR" id="PIRSR601088-3"/>
    </source>
</evidence>
<dbReference type="PANTHER" id="PTHR32092:SF6">
    <property type="entry name" value="ALPHA-GALACTOSIDASE"/>
    <property type="match status" value="1"/>
</dbReference>
<evidence type="ECO:0000313" key="15">
    <source>
        <dbReference type="Proteomes" id="UP000186905"/>
    </source>
</evidence>
<keyword evidence="10" id="KW-0408">Iron</keyword>
<dbReference type="NCBIfam" id="NF011657">
    <property type="entry name" value="PRK15076.1"/>
    <property type="match status" value="1"/>
</dbReference>
<dbReference type="Proteomes" id="UP000186905">
    <property type="component" value="Unassembled WGS sequence"/>
</dbReference>
<dbReference type="InterPro" id="IPR053715">
    <property type="entry name" value="GH4_Enzyme_sf"/>
</dbReference>
<evidence type="ECO:0000256" key="5">
    <source>
        <dbReference type="ARBA" id="ARBA00023027"/>
    </source>
</evidence>
<dbReference type="GO" id="GO:0016616">
    <property type="term" value="F:oxidoreductase activity, acting on the CH-OH group of donors, NAD or NADP as acceptor"/>
    <property type="evidence" value="ECO:0007669"/>
    <property type="project" value="InterPro"/>
</dbReference>
<keyword evidence="8 12" id="KW-0326">Glycosidase</keyword>
<feature type="binding site" evidence="10">
    <location>
        <position position="218"/>
    </location>
    <ligand>
        <name>Mn(2+)</name>
        <dbReference type="ChEBI" id="CHEBI:29035"/>
    </ligand>
</feature>
<evidence type="ECO:0000259" key="13">
    <source>
        <dbReference type="Pfam" id="PF11975"/>
    </source>
</evidence>
<dbReference type="Gene3D" id="3.90.1820.10">
    <property type="entry name" value="AglA-like glucosidase"/>
    <property type="match status" value="1"/>
</dbReference>
<dbReference type="GO" id="GO:0046872">
    <property type="term" value="F:metal ion binding"/>
    <property type="evidence" value="ECO:0007669"/>
    <property type="project" value="UniProtKB-KW"/>
</dbReference>
<evidence type="ECO:0000256" key="12">
    <source>
        <dbReference type="RuleBase" id="RU361152"/>
    </source>
</evidence>
<evidence type="ECO:0000256" key="2">
    <source>
        <dbReference type="ARBA" id="ARBA00010141"/>
    </source>
</evidence>
<evidence type="ECO:0000256" key="1">
    <source>
        <dbReference type="ARBA" id="ARBA00001936"/>
    </source>
</evidence>
<evidence type="ECO:0000256" key="3">
    <source>
        <dbReference type="ARBA" id="ARBA00022723"/>
    </source>
</evidence>
<dbReference type="InterPro" id="IPR022616">
    <property type="entry name" value="Glyco_hydro_4_C"/>
</dbReference>
<evidence type="ECO:0000256" key="9">
    <source>
        <dbReference type="PIRSR" id="PIRSR601088-2"/>
    </source>
</evidence>
<dbReference type="EMBL" id="MJIL01000087">
    <property type="protein sequence ID" value="OLQ73322.1"/>
    <property type="molecule type" value="Genomic_DNA"/>
</dbReference>
<dbReference type="PRINTS" id="PR00732">
    <property type="entry name" value="GLHYDRLASE4"/>
</dbReference>
<keyword evidence="3 10" id="KW-0479">Metal-binding</keyword>
<dbReference type="Pfam" id="PF02056">
    <property type="entry name" value="Glyco_hydro_4"/>
    <property type="match status" value="1"/>
</dbReference>
<dbReference type="InterPro" id="IPR001088">
    <property type="entry name" value="Glyco_hydro_4"/>
</dbReference>
<evidence type="ECO:0000256" key="4">
    <source>
        <dbReference type="ARBA" id="ARBA00022801"/>
    </source>
</evidence>
<dbReference type="OrthoDB" id="9767022at2"/>
<comment type="caution">
    <text evidence="14">The sequence shown here is derived from an EMBL/GenBank/DDBJ whole genome shotgun (WGS) entry which is preliminary data.</text>
</comment>
<protein>
    <submittedName>
        <fullName evidence="14">Alpha-glucosidase/alpha-galactosidase</fullName>
    </submittedName>
</protein>